<evidence type="ECO:0000313" key="3">
    <source>
        <dbReference type="Proteomes" id="UP000249542"/>
    </source>
</evidence>
<keyword evidence="3" id="KW-1185">Reference proteome</keyword>
<organism evidence="2 3">
    <name type="scientific">Mesonia algae</name>
    <dbReference type="NCBI Taxonomy" id="213248"/>
    <lineage>
        <taxon>Bacteria</taxon>
        <taxon>Pseudomonadati</taxon>
        <taxon>Bacteroidota</taxon>
        <taxon>Flavobacteriia</taxon>
        <taxon>Flavobacteriales</taxon>
        <taxon>Flavobacteriaceae</taxon>
        <taxon>Mesonia</taxon>
    </lineage>
</organism>
<accession>A0A2W7IAJ0</accession>
<dbReference type="InterPro" id="IPR050834">
    <property type="entry name" value="Glycosyltransf_2"/>
</dbReference>
<dbReference type="Proteomes" id="UP000249542">
    <property type="component" value="Unassembled WGS sequence"/>
</dbReference>
<dbReference type="Pfam" id="PF00535">
    <property type="entry name" value="Glycos_transf_2"/>
    <property type="match status" value="1"/>
</dbReference>
<dbReference type="Gene3D" id="3.90.550.10">
    <property type="entry name" value="Spore Coat Polysaccharide Biosynthesis Protein SpsA, Chain A"/>
    <property type="match status" value="1"/>
</dbReference>
<keyword evidence="2" id="KW-0808">Transferase</keyword>
<comment type="caution">
    <text evidence="2">The sequence shown here is derived from an EMBL/GenBank/DDBJ whole genome shotgun (WGS) entry which is preliminary data.</text>
</comment>
<dbReference type="InterPro" id="IPR001173">
    <property type="entry name" value="Glyco_trans_2-like"/>
</dbReference>
<dbReference type="SUPFAM" id="SSF53448">
    <property type="entry name" value="Nucleotide-diphospho-sugar transferases"/>
    <property type="match status" value="1"/>
</dbReference>
<dbReference type="InterPro" id="IPR029044">
    <property type="entry name" value="Nucleotide-diphossugar_trans"/>
</dbReference>
<evidence type="ECO:0000259" key="1">
    <source>
        <dbReference type="Pfam" id="PF00535"/>
    </source>
</evidence>
<dbReference type="PANTHER" id="PTHR43685:SF2">
    <property type="entry name" value="GLYCOSYLTRANSFERASE 2-LIKE DOMAIN-CONTAINING PROTEIN"/>
    <property type="match status" value="1"/>
</dbReference>
<dbReference type="CDD" id="cd00761">
    <property type="entry name" value="Glyco_tranf_GTA_type"/>
    <property type="match status" value="1"/>
</dbReference>
<name>A0A2W7IAJ0_9FLAO</name>
<sequence>MDIYIIIPAHNEAAFIDKTLQSLTEQTLLPKKIMVVNDHSTDNTENILKAFAEKYSFINYINISSSEEHLPGSKVINAFHKGLERLDDNYDVLCKFDADLIFPNNYLAHISKAFLENPKFGMAGGVCLIPHKNGWKLESLTNKDHLRGALKAYTKECFDKINGLKNVMGWDTVDELLAKYHGFDICVSSDLTVKHLRPTGKTYHAKARYKQGEAFYKMRYGFSITCIAALKLALKKQQPRLFIDYIKGFLISKKNNLPFMVSPEEGKWIRAYRWKKMKQKLF</sequence>
<dbReference type="EMBL" id="QKYV01000001">
    <property type="protein sequence ID" value="PZW43704.1"/>
    <property type="molecule type" value="Genomic_DNA"/>
</dbReference>
<gene>
    <name evidence="2" type="ORF">LX95_00026</name>
</gene>
<reference evidence="2 3" key="1">
    <citation type="submission" date="2018-06" db="EMBL/GenBank/DDBJ databases">
        <title>Genomic Encyclopedia of Archaeal and Bacterial Type Strains, Phase II (KMG-II): from individual species to whole genera.</title>
        <authorList>
            <person name="Goeker M."/>
        </authorList>
    </citation>
    <scope>NUCLEOTIDE SEQUENCE [LARGE SCALE GENOMIC DNA]</scope>
    <source>
        <strain evidence="2 3">DSM 15361</strain>
    </source>
</reference>
<feature type="domain" description="Glycosyltransferase 2-like" evidence="1">
    <location>
        <begin position="5"/>
        <end position="122"/>
    </location>
</feature>
<protein>
    <submittedName>
        <fullName evidence="2">Glycosyl transferase family 2</fullName>
    </submittedName>
</protein>
<evidence type="ECO:0000313" key="2">
    <source>
        <dbReference type="EMBL" id="PZW43704.1"/>
    </source>
</evidence>
<dbReference type="GO" id="GO:0016740">
    <property type="term" value="F:transferase activity"/>
    <property type="evidence" value="ECO:0007669"/>
    <property type="project" value="UniProtKB-KW"/>
</dbReference>
<dbReference type="RefSeq" id="WP_111539401.1">
    <property type="nucleotide sequence ID" value="NZ_QKYV01000001.1"/>
</dbReference>
<proteinExistence type="predicted"/>
<dbReference type="AlphaFoldDB" id="A0A2W7IAJ0"/>
<dbReference type="PANTHER" id="PTHR43685">
    <property type="entry name" value="GLYCOSYLTRANSFERASE"/>
    <property type="match status" value="1"/>
</dbReference>